<accession>A0A0M5JD90</accession>
<keyword evidence="3" id="KW-1003">Cell membrane</keyword>
<reference evidence="10" key="1">
    <citation type="submission" date="2015-08" db="EMBL/GenBank/DDBJ databases">
        <title>Genome sequencing project for genomic taxonomy and phylogenomics of Bacillus-like bacteria.</title>
        <authorList>
            <person name="Liu B."/>
            <person name="Wang J."/>
            <person name="Zhu Y."/>
            <person name="Liu G."/>
            <person name="Chen Q."/>
            <person name="Chen Z."/>
            <person name="Lan J."/>
            <person name="Che J."/>
            <person name="Ge C."/>
            <person name="Shi H."/>
            <person name="Pan Z."/>
            <person name="Liu X."/>
        </authorList>
    </citation>
    <scope>NUCLEOTIDE SEQUENCE [LARGE SCALE GENOMIC DNA]</scope>
    <source>
        <strain evidence="10">FJAT-4402</strain>
    </source>
</reference>
<dbReference type="PROSITE" id="PS50850">
    <property type="entry name" value="MFS"/>
    <property type="match status" value="1"/>
</dbReference>
<evidence type="ECO:0000256" key="7">
    <source>
        <dbReference type="SAM" id="Phobius"/>
    </source>
</evidence>
<feature type="transmembrane region" description="Helical" evidence="7">
    <location>
        <begin position="353"/>
        <end position="379"/>
    </location>
</feature>
<dbReference type="PANTHER" id="PTHR42718:SF24">
    <property type="entry name" value="MAJOR FACILITATOR SUPERFAMILY (MFS) PROFILE DOMAIN-CONTAINING PROTEIN"/>
    <property type="match status" value="1"/>
</dbReference>
<dbReference type="GO" id="GO:0005886">
    <property type="term" value="C:plasma membrane"/>
    <property type="evidence" value="ECO:0007669"/>
    <property type="project" value="UniProtKB-SubCell"/>
</dbReference>
<feature type="transmembrane region" description="Helical" evidence="7">
    <location>
        <begin position="164"/>
        <end position="184"/>
    </location>
</feature>
<feature type="domain" description="Major facilitator superfamily (MFS) profile" evidence="8">
    <location>
        <begin position="10"/>
        <end position="460"/>
    </location>
</feature>
<dbReference type="EMBL" id="CP012600">
    <property type="protein sequence ID" value="ALC80181.1"/>
    <property type="molecule type" value="Genomic_DNA"/>
</dbReference>
<dbReference type="PATRIC" id="fig|1441095.3.peg.25"/>
<dbReference type="Gene3D" id="1.20.1720.10">
    <property type="entry name" value="Multidrug resistance protein D"/>
    <property type="match status" value="1"/>
</dbReference>
<dbReference type="AlphaFoldDB" id="A0A0M5JD90"/>
<dbReference type="Proteomes" id="UP000067625">
    <property type="component" value="Chromosome"/>
</dbReference>
<evidence type="ECO:0000256" key="3">
    <source>
        <dbReference type="ARBA" id="ARBA00022475"/>
    </source>
</evidence>
<organism evidence="9 10">
    <name type="scientific">Bacillus gobiensis</name>
    <dbReference type="NCBI Taxonomy" id="1441095"/>
    <lineage>
        <taxon>Bacteria</taxon>
        <taxon>Bacillati</taxon>
        <taxon>Bacillota</taxon>
        <taxon>Bacilli</taxon>
        <taxon>Bacillales</taxon>
        <taxon>Bacillaceae</taxon>
        <taxon>Bacillus</taxon>
    </lineage>
</organism>
<feature type="transmembrane region" description="Helical" evidence="7">
    <location>
        <begin position="299"/>
        <end position="316"/>
    </location>
</feature>
<dbReference type="GO" id="GO:0022857">
    <property type="term" value="F:transmembrane transporter activity"/>
    <property type="evidence" value="ECO:0007669"/>
    <property type="project" value="InterPro"/>
</dbReference>
<dbReference type="RefSeq" id="WP_053601897.1">
    <property type="nucleotide sequence ID" value="NZ_CP012600.1"/>
</dbReference>
<reference evidence="9 10" key="2">
    <citation type="journal article" date="2016" name="Int. J. Syst. Evol. Microbiol.">
        <title>Bacillus gobiensis sp. nov., isolated from a soil sample.</title>
        <authorList>
            <person name="Liu B."/>
            <person name="Liu G.H."/>
            <person name="Cetin S."/>
            <person name="Schumann P."/>
            <person name="Pan Z.Z."/>
            <person name="Chen Q.Q."/>
        </authorList>
    </citation>
    <scope>NUCLEOTIDE SEQUENCE [LARGE SCALE GENOMIC DNA]</scope>
    <source>
        <strain evidence="9 10">FJAT-4402</strain>
    </source>
</reference>
<feature type="transmembrane region" description="Helical" evidence="7">
    <location>
        <begin position="328"/>
        <end position="347"/>
    </location>
</feature>
<gene>
    <name evidence="9" type="ORF">AM592_00125</name>
</gene>
<keyword evidence="4 7" id="KW-0812">Transmembrane</keyword>
<feature type="transmembrane region" description="Helical" evidence="7">
    <location>
        <begin position="108"/>
        <end position="126"/>
    </location>
</feature>
<sequence>MNQKTNNLPIVIVLLTGTFIAILNQTLLTTAIPHIMNDLKIDANMAQWLTTAFLLVNGIMIPITAFLIEKFTTRKLFISAMSLFAIGTLICATAPSFPVIIIGRVIQAAGAGIVMPLMQTVFILIFPKDKRGSAMGMVGLVIAFAPAIGPTLSGWIVDNYAWETIFYILLPFTLINIGFAYFILRNVTEQTNPKVDVLSIILSSVGFGGILYGFSVAGGSGWGSMEVLGAFFVGGLSLFLFIWRQLHLPHPILEFRVFQYKIFTLSTVIGMILFMAMLGAATIMPMYMQNMRHFSAMESGMMLLPGAIAMGILSPVTGKIFDKIGPKILSVVGLSLVTLTSILMTNLTESTPFLYMSIVYAFRMMGLGIVLMPITTAGLNVLPRHLIPHGTAMNNTMRQIAGSIGTALLITIMTQGAHTAANAPSTELAMIHGVNLAFVASTIISAVGLILTFFIQKDDSNRYLKEKKQKLSSKVAFAQNK</sequence>
<name>A0A0M5JD90_9BACI</name>
<evidence type="ECO:0000256" key="2">
    <source>
        <dbReference type="ARBA" id="ARBA00022448"/>
    </source>
</evidence>
<keyword evidence="2" id="KW-0813">Transport</keyword>
<feature type="transmembrane region" description="Helical" evidence="7">
    <location>
        <begin position="138"/>
        <end position="158"/>
    </location>
</feature>
<feature type="transmembrane region" description="Helical" evidence="7">
    <location>
        <begin position="221"/>
        <end position="242"/>
    </location>
</feature>
<evidence type="ECO:0000256" key="5">
    <source>
        <dbReference type="ARBA" id="ARBA00022989"/>
    </source>
</evidence>
<feature type="transmembrane region" description="Helical" evidence="7">
    <location>
        <begin position="433"/>
        <end position="455"/>
    </location>
</feature>
<feature type="transmembrane region" description="Helical" evidence="7">
    <location>
        <begin position="80"/>
        <end position="102"/>
    </location>
</feature>
<dbReference type="Gene3D" id="1.20.1250.20">
    <property type="entry name" value="MFS general substrate transporter like domains"/>
    <property type="match status" value="1"/>
</dbReference>
<evidence type="ECO:0000256" key="4">
    <source>
        <dbReference type="ARBA" id="ARBA00022692"/>
    </source>
</evidence>
<evidence type="ECO:0000313" key="9">
    <source>
        <dbReference type="EMBL" id="ALC80181.1"/>
    </source>
</evidence>
<evidence type="ECO:0000256" key="6">
    <source>
        <dbReference type="ARBA" id="ARBA00023136"/>
    </source>
</evidence>
<dbReference type="Pfam" id="PF07690">
    <property type="entry name" value="MFS_1"/>
    <property type="match status" value="1"/>
</dbReference>
<dbReference type="PRINTS" id="PR01036">
    <property type="entry name" value="TCRTETB"/>
</dbReference>
<comment type="subcellular location">
    <subcellularLocation>
        <location evidence="1">Cell membrane</location>
        <topology evidence="1">Multi-pass membrane protein</topology>
    </subcellularLocation>
</comment>
<dbReference type="PANTHER" id="PTHR42718">
    <property type="entry name" value="MAJOR FACILITATOR SUPERFAMILY MULTIDRUG TRANSPORTER MFSC"/>
    <property type="match status" value="1"/>
</dbReference>
<evidence type="ECO:0000256" key="1">
    <source>
        <dbReference type="ARBA" id="ARBA00004651"/>
    </source>
</evidence>
<dbReference type="InterPro" id="IPR011701">
    <property type="entry name" value="MFS"/>
</dbReference>
<dbReference type="STRING" id="1441095.AM592_00125"/>
<feature type="transmembrane region" description="Helical" evidence="7">
    <location>
        <begin position="7"/>
        <end position="28"/>
    </location>
</feature>
<dbReference type="NCBIfam" id="TIGR00711">
    <property type="entry name" value="efflux_EmrB"/>
    <property type="match status" value="1"/>
</dbReference>
<keyword evidence="6 7" id="KW-0472">Membrane</keyword>
<dbReference type="InterPro" id="IPR036259">
    <property type="entry name" value="MFS_trans_sf"/>
</dbReference>
<dbReference type="InterPro" id="IPR004638">
    <property type="entry name" value="EmrB-like"/>
</dbReference>
<evidence type="ECO:0000313" key="10">
    <source>
        <dbReference type="Proteomes" id="UP000067625"/>
    </source>
</evidence>
<dbReference type="OrthoDB" id="9816041at2"/>
<feature type="transmembrane region" description="Helical" evidence="7">
    <location>
        <begin position="196"/>
        <end position="215"/>
    </location>
</feature>
<feature type="transmembrane region" description="Helical" evidence="7">
    <location>
        <begin position="262"/>
        <end position="287"/>
    </location>
</feature>
<feature type="transmembrane region" description="Helical" evidence="7">
    <location>
        <begin position="400"/>
        <end position="421"/>
    </location>
</feature>
<keyword evidence="5 7" id="KW-1133">Transmembrane helix</keyword>
<dbReference type="SUPFAM" id="SSF103473">
    <property type="entry name" value="MFS general substrate transporter"/>
    <property type="match status" value="1"/>
</dbReference>
<evidence type="ECO:0000259" key="8">
    <source>
        <dbReference type="PROSITE" id="PS50850"/>
    </source>
</evidence>
<feature type="transmembrane region" description="Helical" evidence="7">
    <location>
        <begin position="48"/>
        <end position="68"/>
    </location>
</feature>
<dbReference type="InterPro" id="IPR020846">
    <property type="entry name" value="MFS_dom"/>
</dbReference>
<dbReference type="CDD" id="cd17503">
    <property type="entry name" value="MFS_LmrB_MDR_like"/>
    <property type="match status" value="1"/>
</dbReference>
<proteinExistence type="predicted"/>
<keyword evidence="10" id="KW-1185">Reference proteome</keyword>
<protein>
    <submittedName>
        <fullName evidence="9">Multidrug MFS transporter</fullName>
    </submittedName>
</protein>